<evidence type="ECO:0000313" key="2">
    <source>
        <dbReference type="EMBL" id="QHJ12321.1"/>
    </source>
</evidence>
<organism evidence="2 3">
    <name type="scientific">Paraglaciecola mesophila</name>
    <dbReference type="NCBI Taxonomy" id="197222"/>
    <lineage>
        <taxon>Bacteria</taxon>
        <taxon>Pseudomonadati</taxon>
        <taxon>Pseudomonadota</taxon>
        <taxon>Gammaproteobacteria</taxon>
        <taxon>Alteromonadales</taxon>
        <taxon>Alteromonadaceae</taxon>
        <taxon>Paraglaciecola</taxon>
    </lineage>
</organism>
<reference evidence="2 3" key="1">
    <citation type="submission" date="2019-12" db="EMBL/GenBank/DDBJ databases">
        <title>Genome sequencing and assembly of endphytes of Porphyra tenera.</title>
        <authorList>
            <person name="Park J.M."/>
            <person name="Shin R."/>
            <person name="Jo S.H."/>
        </authorList>
    </citation>
    <scope>NUCLEOTIDE SEQUENCE [LARGE SCALE GENOMIC DNA]</scope>
    <source>
        <strain evidence="2 3">GPM4</strain>
    </source>
</reference>
<dbReference type="Proteomes" id="UP000464524">
    <property type="component" value="Chromosome"/>
</dbReference>
<evidence type="ECO:0008006" key="4">
    <source>
        <dbReference type="Google" id="ProtNLM"/>
    </source>
</evidence>
<keyword evidence="1" id="KW-0732">Signal</keyword>
<dbReference type="OrthoDB" id="6864769at2"/>
<evidence type="ECO:0000313" key="3">
    <source>
        <dbReference type="Proteomes" id="UP000464524"/>
    </source>
</evidence>
<dbReference type="RefSeq" id="WP_160180327.1">
    <property type="nucleotide sequence ID" value="NZ_CP047656.1"/>
</dbReference>
<name>A0A857JMT5_9ALTE</name>
<feature type="chain" id="PRO_5032463035" description="Lipoprotein" evidence="1">
    <location>
        <begin position="23"/>
        <end position="233"/>
    </location>
</feature>
<feature type="signal peptide" evidence="1">
    <location>
        <begin position="1"/>
        <end position="22"/>
    </location>
</feature>
<evidence type="ECO:0000256" key="1">
    <source>
        <dbReference type="SAM" id="SignalP"/>
    </source>
</evidence>
<gene>
    <name evidence="2" type="ORF">FX988_02573</name>
</gene>
<protein>
    <recommendedName>
        <fullName evidence="4">Lipoprotein</fullName>
    </recommendedName>
</protein>
<accession>A0A857JMT5</accession>
<keyword evidence="3" id="KW-1185">Reference proteome</keyword>
<proteinExistence type="predicted"/>
<dbReference type="AlphaFoldDB" id="A0A857JMT5"/>
<sequence>MLHFSHAKKCFFIVFLTLIITACGSTPQPLVEIESNIFTQPETRVGYVYIMPEDKATTHIYGASCLLCYGVASSLTSKLDSHLESAIDQQELINIRTLVLDEYSTRTSNIKEVALTVPISKLSKFKGELGFAKKDFRALKDTLEVDILVVLELHRHGAYRSFSSYVPNGDPQGYLAGLLYAVDLNSNAYIQYLEIDEKVQPEGEWDEPTTFPSVTTSYYQAIENVKNRIRNAI</sequence>
<dbReference type="KEGG" id="pmes:FX988_02573"/>
<dbReference type="EMBL" id="CP047656">
    <property type="protein sequence ID" value="QHJ12321.1"/>
    <property type="molecule type" value="Genomic_DNA"/>
</dbReference>